<evidence type="ECO:0000256" key="2">
    <source>
        <dbReference type="ARBA" id="ARBA00010846"/>
    </source>
</evidence>
<keyword evidence="7" id="KW-1185">Reference proteome</keyword>
<dbReference type="OrthoDB" id="681301at2759"/>
<evidence type="ECO:0000313" key="7">
    <source>
        <dbReference type="Proteomes" id="UP000019116"/>
    </source>
</evidence>
<feature type="region of interest" description="Disordered" evidence="3">
    <location>
        <begin position="1"/>
        <end position="27"/>
    </location>
</feature>
<evidence type="ECO:0000259" key="4">
    <source>
        <dbReference type="PROSITE" id="PS50097"/>
    </source>
</evidence>
<reference evidence="6" key="1">
    <citation type="submission" date="2018-08" db="EMBL/GenBank/DDBJ databases">
        <authorList>
            <person name="Rossello M."/>
        </authorList>
    </citation>
    <scope>NUCLEOTIDE SEQUENCE [LARGE SCALE GENOMIC DNA]</scope>
    <source>
        <strain evidence="6">cv. Chinese Spring</strain>
    </source>
</reference>
<sequence>MPFTGVSVITDGRAPRSSSPTASSNTSSGYHLLIVEGYSRTKSSTHTGECIRSCPFMVGGYLWCIQYYPNGAKSENADFISLYLGLLNNDDAALASPLKLQFEISFVDQIYNQESTQIRAGQVYELPRSCGLSPVNQRDTLERSKYLKDDSFTLRCDIVVIGDANSRDTATTSPSIKVPSSDMQQHFSDLLLAEEGTDVTFKVGGETIAAHRCVLAARSAVFKAELFGTMKEGMMTTSVIQVDDMDAQVFRAMLGFIYSDSPSEIEEEEDADVMWQHLLIAADRYDLRRLRLMCEEKLSEYVDVTTATTILTLAEQHNCRGLKETCLEFLNSPANLQKVMASGGLDSLAACCPSVLKDLIAKLN</sequence>
<evidence type="ECO:0008006" key="8">
    <source>
        <dbReference type="Google" id="ProtNLM"/>
    </source>
</evidence>
<dbReference type="Gene3D" id="1.25.40.420">
    <property type="match status" value="1"/>
</dbReference>
<reference evidence="6" key="2">
    <citation type="submission" date="2018-10" db="UniProtKB">
        <authorList>
            <consortium name="EnsemblPlants"/>
        </authorList>
    </citation>
    <scope>IDENTIFICATION</scope>
</reference>
<dbReference type="SMR" id="A0A3B6GNK9"/>
<evidence type="ECO:0000313" key="6">
    <source>
        <dbReference type="EnsemblPlants" id="TraesCS3D02G103600.1"/>
    </source>
</evidence>
<dbReference type="Pfam" id="PF22486">
    <property type="entry name" value="MATH_2"/>
    <property type="match status" value="1"/>
</dbReference>
<dbReference type="InterPro" id="IPR056423">
    <property type="entry name" value="BACK_BPM_SPOP"/>
</dbReference>
<dbReference type="OMA" id="ADVMWQH"/>
<evidence type="ECO:0000256" key="1">
    <source>
        <dbReference type="ARBA" id="ARBA00004906"/>
    </source>
</evidence>
<name>A0A3B6GNK9_WHEAT</name>
<dbReference type="Proteomes" id="UP000019116">
    <property type="component" value="Chromosome 3D"/>
</dbReference>
<proteinExistence type="inferred from homology"/>
<dbReference type="InterPro" id="IPR011333">
    <property type="entry name" value="SKP1/BTB/POZ_sf"/>
</dbReference>
<dbReference type="InterPro" id="IPR002083">
    <property type="entry name" value="MATH/TRAF_dom"/>
</dbReference>
<evidence type="ECO:0000256" key="3">
    <source>
        <dbReference type="SAM" id="MobiDB-lite"/>
    </source>
</evidence>
<dbReference type="InterPro" id="IPR000210">
    <property type="entry name" value="BTB/POZ_dom"/>
</dbReference>
<dbReference type="Gene3D" id="3.30.710.10">
    <property type="entry name" value="Potassium Channel Kv1.1, Chain A"/>
    <property type="match status" value="1"/>
</dbReference>
<dbReference type="SMART" id="SM00225">
    <property type="entry name" value="BTB"/>
    <property type="match status" value="1"/>
</dbReference>
<feature type="domain" description="MATH" evidence="5">
    <location>
        <begin position="28"/>
        <end position="158"/>
    </location>
</feature>
<dbReference type="AlphaFoldDB" id="A0A3B6GNK9"/>
<accession>A0A3B6GNK9</accession>
<dbReference type="PROSITE" id="PS50097">
    <property type="entry name" value="BTB"/>
    <property type="match status" value="1"/>
</dbReference>
<dbReference type="Gene3D" id="2.60.210.10">
    <property type="entry name" value="Apoptosis, Tumor Necrosis Factor Receptor Associated Protein 2, Chain A"/>
    <property type="match status" value="1"/>
</dbReference>
<dbReference type="SUPFAM" id="SSF49599">
    <property type="entry name" value="TRAF domain-like"/>
    <property type="match status" value="1"/>
</dbReference>
<dbReference type="PROSITE" id="PS50144">
    <property type="entry name" value="MATH"/>
    <property type="match status" value="1"/>
</dbReference>
<dbReference type="PANTHER" id="PTHR26379">
    <property type="entry name" value="BTB/POZ AND MATH DOMAIN-CONTAINING PROTEIN 1"/>
    <property type="match status" value="1"/>
</dbReference>
<dbReference type="Pfam" id="PF24570">
    <property type="entry name" value="BACK_BPM_SPOP"/>
    <property type="match status" value="1"/>
</dbReference>
<dbReference type="CDD" id="cd18280">
    <property type="entry name" value="BTB_POZ_BPM_plant"/>
    <property type="match status" value="1"/>
</dbReference>
<dbReference type="Gramene" id="TraesCS3D02G103600.1">
    <property type="protein sequence ID" value="TraesCS3D02G103600.1"/>
    <property type="gene ID" value="TraesCS3D02G103600"/>
</dbReference>
<dbReference type="Pfam" id="PF00651">
    <property type="entry name" value="BTB"/>
    <property type="match status" value="1"/>
</dbReference>
<dbReference type="InterPro" id="IPR045005">
    <property type="entry name" value="BPM1-6"/>
</dbReference>
<dbReference type="STRING" id="4565.A0A3B6GNK9"/>
<feature type="domain" description="BTB" evidence="4">
    <location>
        <begin position="197"/>
        <end position="260"/>
    </location>
</feature>
<organism evidence="6">
    <name type="scientific">Triticum aestivum</name>
    <name type="common">Wheat</name>
    <dbReference type="NCBI Taxonomy" id="4565"/>
    <lineage>
        <taxon>Eukaryota</taxon>
        <taxon>Viridiplantae</taxon>
        <taxon>Streptophyta</taxon>
        <taxon>Embryophyta</taxon>
        <taxon>Tracheophyta</taxon>
        <taxon>Spermatophyta</taxon>
        <taxon>Magnoliopsida</taxon>
        <taxon>Liliopsida</taxon>
        <taxon>Poales</taxon>
        <taxon>Poaceae</taxon>
        <taxon>BOP clade</taxon>
        <taxon>Pooideae</taxon>
        <taxon>Triticodae</taxon>
        <taxon>Triticeae</taxon>
        <taxon>Triticinae</taxon>
        <taxon>Triticum</taxon>
    </lineage>
</organism>
<dbReference type="Gramene" id="TraesCS3D03G0213500.1">
    <property type="protein sequence ID" value="TraesCS3D03G0213500.1.CDS"/>
    <property type="gene ID" value="TraesCS3D03G0213500"/>
</dbReference>
<dbReference type="SUPFAM" id="SSF54695">
    <property type="entry name" value="POZ domain"/>
    <property type="match status" value="1"/>
</dbReference>
<dbReference type="CDD" id="cd00121">
    <property type="entry name" value="MATH"/>
    <property type="match status" value="1"/>
</dbReference>
<comment type="pathway">
    <text evidence="1">Protein modification; protein ubiquitination.</text>
</comment>
<dbReference type="PANTHER" id="PTHR26379:SF522">
    <property type="entry name" value="(BREAD WHEAT) HYPOTHETICAL PROTEIN"/>
    <property type="match status" value="1"/>
</dbReference>
<protein>
    <recommendedName>
        <fullName evidence="8">BTB domain-containing protein</fullName>
    </recommendedName>
</protein>
<feature type="compositionally biased region" description="Low complexity" evidence="3">
    <location>
        <begin position="15"/>
        <end position="27"/>
    </location>
</feature>
<dbReference type="GO" id="GO:0016567">
    <property type="term" value="P:protein ubiquitination"/>
    <property type="evidence" value="ECO:0007669"/>
    <property type="project" value="InterPro"/>
</dbReference>
<dbReference type="InterPro" id="IPR008974">
    <property type="entry name" value="TRAF-like"/>
</dbReference>
<evidence type="ECO:0000259" key="5">
    <source>
        <dbReference type="PROSITE" id="PS50144"/>
    </source>
</evidence>
<comment type="similarity">
    <text evidence="2">Belongs to the Tdpoz family.</text>
</comment>
<dbReference type="EnsemblPlants" id="TraesCS3D02G103600.1">
    <property type="protein sequence ID" value="TraesCS3D02G103600.1"/>
    <property type="gene ID" value="TraesCS3D02G103600"/>
</dbReference>